<sequence>MKKVFLFLLLPILGVAQQHYLDYQLRLEPVWSRVADALGEPGSVESAEFSPNGKFIVSGTKYDYSVVMWRTSDGAELWRAYHPAEIERVGWSSDNQYVAACSEDFKTTIYEARTGKVVETIQHNQGIDGLIWSNNSMLLATGEEYSYDKGGKKQGFLGIYDMQKRKEVAKINYGSTINELFFTEDDKYIVAIGHAGVKVYNTSNWSLEKELFTESDVIFTAGGFSPDGKWIIAAQNKPVKGTIHLIDWKKGKINKSFSHMGKKIETVSWHPNGEYIAFTGHDPHIFIYRVSDIKDYSVDQIRIAAQVWAGDHAEYIDFNKDGSFLVSAHQNGLIKLWAWMGEDPNLNKNRHKGIKKDQISPDALKK</sequence>
<accession>A0ABW5AX46</accession>
<dbReference type="SUPFAM" id="SSF50978">
    <property type="entry name" value="WD40 repeat-like"/>
    <property type="match status" value="1"/>
</dbReference>
<dbReference type="InterPro" id="IPR036322">
    <property type="entry name" value="WD40_repeat_dom_sf"/>
</dbReference>
<reference evidence="2" key="1">
    <citation type="journal article" date="2019" name="Int. J. Syst. Evol. Microbiol.">
        <title>The Global Catalogue of Microorganisms (GCM) 10K type strain sequencing project: providing services to taxonomists for standard genome sequencing and annotation.</title>
        <authorList>
            <consortium name="The Broad Institute Genomics Platform"/>
            <consortium name="The Broad Institute Genome Sequencing Center for Infectious Disease"/>
            <person name="Wu L."/>
            <person name="Ma J."/>
        </authorList>
    </citation>
    <scope>NUCLEOTIDE SEQUENCE [LARGE SCALE GENOMIC DNA]</scope>
    <source>
        <strain evidence="2">DT92</strain>
    </source>
</reference>
<dbReference type="EMBL" id="JBHUHY010000013">
    <property type="protein sequence ID" value="MFD2187583.1"/>
    <property type="molecule type" value="Genomic_DNA"/>
</dbReference>
<dbReference type="Proteomes" id="UP001597344">
    <property type="component" value="Unassembled WGS sequence"/>
</dbReference>
<protein>
    <submittedName>
        <fullName evidence="1">WD40 repeat domain-containing protein</fullName>
    </submittedName>
</protein>
<evidence type="ECO:0000313" key="2">
    <source>
        <dbReference type="Proteomes" id="UP001597344"/>
    </source>
</evidence>
<dbReference type="Pfam" id="PF00400">
    <property type="entry name" value="WD40"/>
    <property type="match status" value="3"/>
</dbReference>
<name>A0ABW5AX46_9FLAO</name>
<gene>
    <name evidence="1" type="ORF">ACFSJT_12350</name>
</gene>
<dbReference type="InterPro" id="IPR001680">
    <property type="entry name" value="WD40_rpt"/>
</dbReference>
<comment type="caution">
    <text evidence="1">The sequence shown here is derived from an EMBL/GenBank/DDBJ whole genome shotgun (WGS) entry which is preliminary data.</text>
</comment>
<proteinExistence type="predicted"/>
<dbReference type="InterPro" id="IPR015943">
    <property type="entry name" value="WD40/YVTN_repeat-like_dom_sf"/>
</dbReference>
<dbReference type="PANTHER" id="PTHR19879">
    <property type="entry name" value="TRANSCRIPTION INITIATION FACTOR TFIID"/>
    <property type="match status" value="1"/>
</dbReference>
<dbReference type="SMART" id="SM00320">
    <property type="entry name" value="WD40"/>
    <property type="match status" value="6"/>
</dbReference>
<keyword evidence="2" id="KW-1185">Reference proteome</keyword>
<dbReference type="Gene3D" id="2.130.10.10">
    <property type="entry name" value="YVTN repeat-like/Quinoprotein amine dehydrogenase"/>
    <property type="match status" value="2"/>
</dbReference>
<dbReference type="PANTHER" id="PTHR19879:SF9">
    <property type="entry name" value="TRANSCRIPTION INITIATION FACTOR TFIID SUBUNIT 5"/>
    <property type="match status" value="1"/>
</dbReference>
<organism evidence="1 2">
    <name type="scientific">Aquimarina celericrescens</name>
    <dbReference type="NCBI Taxonomy" id="1964542"/>
    <lineage>
        <taxon>Bacteria</taxon>
        <taxon>Pseudomonadati</taxon>
        <taxon>Bacteroidota</taxon>
        <taxon>Flavobacteriia</taxon>
        <taxon>Flavobacteriales</taxon>
        <taxon>Flavobacteriaceae</taxon>
        <taxon>Aquimarina</taxon>
    </lineage>
</organism>
<evidence type="ECO:0000313" key="1">
    <source>
        <dbReference type="EMBL" id="MFD2187583.1"/>
    </source>
</evidence>